<reference evidence="3 4" key="1">
    <citation type="submission" date="2013-12" db="EMBL/GenBank/DDBJ databases">
        <authorList>
            <person name="Cubeta M."/>
            <person name="Pakala S."/>
            <person name="Fedorova N."/>
            <person name="Thomas E."/>
            <person name="Dean R."/>
            <person name="Jabaji S."/>
            <person name="Neate S."/>
            <person name="Toda T."/>
            <person name="Tavantzis S."/>
            <person name="Vilgalys R."/>
            <person name="Bharathan N."/>
            <person name="Pakala S."/>
            <person name="Losada L.S."/>
            <person name="Zafar N."/>
            <person name="Nierman W."/>
        </authorList>
    </citation>
    <scope>NUCLEOTIDE SEQUENCE [LARGE SCALE GENOMIC DNA]</scope>
    <source>
        <strain evidence="3 4">123E</strain>
    </source>
</reference>
<dbReference type="HOGENOM" id="CLU_467798_0_0_1"/>
<feature type="region of interest" description="Disordered" evidence="1">
    <location>
        <begin position="308"/>
        <end position="332"/>
    </location>
</feature>
<dbReference type="PROSITE" id="PS50191">
    <property type="entry name" value="CRAL_TRIO"/>
    <property type="match status" value="1"/>
</dbReference>
<dbReference type="CDD" id="cd00170">
    <property type="entry name" value="SEC14"/>
    <property type="match status" value="1"/>
</dbReference>
<evidence type="ECO:0000313" key="3">
    <source>
        <dbReference type="EMBL" id="KEP51142.1"/>
    </source>
</evidence>
<dbReference type="STRING" id="1423351.A0A074SM43"/>
<evidence type="ECO:0000313" key="4">
    <source>
        <dbReference type="Proteomes" id="UP000027456"/>
    </source>
</evidence>
<protein>
    <submittedName>
        <fullName evidence="3">CRAL/TRIO domain protein</fullName>
    </submittedName>
</protein>
<dbReference type="Proteomes" id="UP000027456">
    <property type="component" value="Unassembled WGS sequence"/>
</dbReference>
<dbReference type="SUPFAM" id="SSF46938">
    <property type="entry name" value="CRAL/TRIO N-terminal domain"/>
    <property type="match status" value="1"/>
</dbReference>
<proteinExistence type="predicted"/>
<dbReference type="AlphaFoldDB" id="A0A074SM43"/>
<dbReference type="InterPro" id="IPR011074">
    <property type="entry name" value="CRAL/TRIO_N_dom"/>
</dbReference>
<name>A0A074SM43_9AGAM</name>
<organism evidence="3 4">
    <name type="scientific">Rhizoctonia solani 123E</name>
    <dbReference type="NCBI Taxonomy" id="1423351"/>
    <lineage>
        <taxon>Eukaryota</taxon>
        <taxon>Fungi</taxon>
        <taxon>Dikarya</taxon>
        <taxon>Basidiomycota</taxon>
        <taxon>Agaricomycotina</taxon>
        <taxon>Agaricomycetes</taxon>
        <taxon>Cantharellales</taxon>
        <taxon>Ceratobasidiaceae</taxon>
        <taxon>Rhizoctonia</taxon>
    </lineage>
</organism>
<dbReference type="OrthoDB" id="75724at2759"/>
<dbReference type="PANTHER" id="PTHR45824">
    <property type="entry name" value="GH16843P"/>
    <property type="match status" value="1"/>
</dbReference>
<comment type="caution">
    <text evidence="3">The sequence shown here is derived from an EMBL/GenBank/DDBJ whole genome shotgun (WGS) entry which is preliminary data.</text>
</comment>
<evidence type="ECO:0000256" key="1">
    <source>
        <dbReference type="SAM" id="MobiDB-lite"/>
    </source>
</evidence>
<sequence>MPVHVTSLPPSAPAINPAAVLTEEQENVYGIVLKHYSGPAYVIPGVDAQKAALTEEEKMWLTRECLLRYLRASKWVLATTITRLDETLKWRREYGLYDLITPEHVEPESLTGKEQLAGYDAERRPALYMIPSRQNTEESPRQLQFAVWMLERAVDAMGPGVENLDLLINFADRGKNPSISTSKNMLYILQNHYPERLGLAVIINVPTLINLFFKGIMPFVDPITRAKVKFNPDIIKEGIFDKSQTVKEWGGEMDFVYEHEKSWKPLVDLCNNLHAERTERWKKLGGIVGLSEWDIKGGAPQPKVQRAATAEGATDPQNNISPNPKSTVSRKDLPESKSCYGAFGLTDYFDAFEEEAQHGFNIIDAAKAAKLKHLVMSTAPAADSLKDMNVCKYKSQTRVYLAKSGVPFTAFTPTFYYNDIFLFDMLIKGANGSWIMNFPFPYDIPIPCTAAKDIGAYILAALLNPSEWIGKDLWACNEMLTLRQFVEIFTEVTGFHVNVYERTKEEFYALKNKQFLLGMWELFEFFIRNHDHNYRYVSPAVARSLYSQQQTWKDFLIEYREIPIPQPLAIECFHTRERFGDDP</sequence>
<dbReference type="InterPro" id="IPR008030">
    <property type="entry name" value="NmrA-like"/>
</dbReference>
<dbReference type="InterPro" id="IPR036865">
    <property type="entry name" value="CRAL-TRIO_dom_sf"/>
</dbReference>
<gene>
    <name evidence="3" type="ORF">V565_066740</name>
</gene>
<accession>A0A074SM43</accession>
<dbReference type="InterPro" id="IPR052578">
    <property type="entry name" value="PI_Transfer_CRAL-TRIO"/>
</dbReference>
<keyword evidence="4" id="KW-1185">Reference proteome</keyword>
<dbReference type="InterPro" id="IPR036273">
    <property type="entry name" value="CRAL/TRIO_N_dom_sf"/>
</dbReference>
<feature type="domain" description="CRAL-TRIO" evidence="2">
    <location>
        <begin position="116"/>
        <end position="257"/>
    </location>
</feature>
<dbReference type="InterPro" id="IPR036291">
    <property type="entry name" value="NAD(P)-bd_dom_sf"/>
</dbReference>
<dbReference type="Pfam" id="PF03765">
    <property type="entry name" value="CRAL_TRIO_N"/>
    <property type="match status" value="1"/>
</dbReference>
<feature type="compositionally biased region" description="Polar residues" evidence="1">
    <location>
        <begin position="315"/>
        <end position="327"/>
    </location>
</feature>
<dbReference type="SUPFAM" id="SSF52087">
    <property type="entry name" value="CRAL/TRIO domain"/>
    <property type="match status" value="1"/>
</dbReference>
<dbReference type="Gene3D" id="3.40.50.720">
    <property type="entry name" value="NAD(P)-binding Rossmann-like Domain"/>
    <property type="match status" value="1"/>
</dbReference>
<dbReference type="Gene3D" id="3.90.25.10">
    <property type="entry name" value="UDP-galactose 4-epimerase, domain 1"/>
    <property type="match status" value="1"/>
</dbReference>
<dbReference type="SUPFAM" id="SSF51735">
    <property type="entry name" value="NAD(P)-binding Rossmann-fold domains"/>
    <property type="match status" value="1"/>
</dbReference>
<evidence type="ECO:0000259" key="2">
    <source>
        <dbReference type="PROSITE" id="PS50191"/>
    </source>
</evidence>
<dbReference type="Gene3D" id="3.40.525.10">
    <property type="entry name" value="CRAL-TRIO lipid binding domain"/>
    <property type="match status" value="1"/>
</dbReference>
<dbReference type="InterPro" id="IPR001251">
    <property type="entry name" value="CRAL-TRIO_dom"/>
</dbReference>
<dbReference type="Pfam" id="PF05368">
    <property type="entry name" value="NmrA"/>
    <property type="match status" value="1"/>
</dbReference>
<dbReference type="PANTHER" id="PTHR45824:SF29">
    <property type="entry name" value="GH16843P"/>
    <property type="match status" value="1"/>
</dbReference>
<dbReference type="EMBL" id="AZST01000190">
    <property type="protein sequence ID" value="KEP51142.1"/>
    <property type="molecule type" value="Genomic_DNA"/>
</dbReference>
<dbReference type="GO" id="GO:0008526">
    <property type="term" value="F:phosphatidylinositol transfer activity"/>
    <property type="evidence" value="ECO:0007669"/>
    <property type="project" value="TreeGrafter"/>
</dbReference>
<dbReference type="SMART" id="SM01100">
    <property type="entry name" value="CRAL_TRIO_N"/>
    <property type="match status" value="1"/>
</dbReference>
<dbReference type="Pfam" id="PF00650">
    <property type="entry name" value="CRAL_TRIO"/>
    <property type="match status" value="1"/>
</dbReference>
<dbReference type="SMART" id="SM00516">
    <property type="entry name" value="SEC14"/>
    <property type="match status" value="1"/>
</dbReference>